<evidence type="ECO:0000313" key="3">
    <source>
        <dbReference type="Proteomes" id="UP001274830"/>
    </source>
</evidence>
<comment type="caution">
    <text evidence="2">The sequence shown here is derived from an EMBL/GenBank/DDBJ whole genome shotgun (WGS) entry which is preliminary data.</text>
</comment>
<feature type="region of interest" description="Disordered" evidence="1">
    <location>
        <begin position="425"/>
        <end position="470"/>
    </location>
</feature>
<dbReference type="EMBL" id="JAUTXT010000014">
    <property type="protein sequence ID" value="KAK3675494.1"/>
    <property type="molecule type" value="Genomic_DNA"/>
</dbReference>
<reference evidence="2" key="1">
    <citation type="submission" date="2023-07" db="EMBL/GenBank/DDBJ databases">
        <title>Black Yeasts Isolated from many extreme environments.</title>
        <authorList>
            <person name="Coleine C."/>
            <person name="Stajich J.E."/>
            <person name="Selbmann L."/>
        </authorList>
    </citation>
    <scope>NUCLEOTIDE SEQUENCE</scope>
    <source>
        <strain evidence="2">CCFEE 5485</strain>
    </source>
</reference>
<feature type="compositionally biased region" description="Polar residues" evidence="1">
    <location>
        <begin position="433"/>
        <end position="442"/>
    </location>
</feature>
<keyword evidence="3" id="KW-1185">Reference proteome</keyword>
<organism evidence="2 3">
    <name type="scientific">Recurvomyces mirabilis</name>
    <dbReference type="NCBI Taxonomy" id="574656"/>
    <lineage>
        <taxon>Eukaryota</taxon>
        <taxon>Fungi</taxon>
        <taxon>Dikarya</taxon>
        <taxon>Ascomycota</taxon>
        <taxon>Pezizomycotina</taxon>
        <taxon>Dothideomycetes</taxon>
        <taxon>Dothideomycetidae</taxon>
        <taxon>Mycosphaerellales</taxon>
        <taxon>Teratosphaeriaceae</taxon>
        <taxon>Recurvomyces</taxon>
    </lineage>
</organism>
<feature type="region of interest" description="Disordered" evidence="1">
    <location>
        <begin position="1"/>
        <end position="58"/>
    </location>
</feature>
<proteinExistence type="predicted"/>
<feature type="compositionally biased region" description="Low complexity" evidence="1">
    <location>
        <begin position="443"/>
        <end position="456"/>
    </location>
</feature>
<evidence type="ECO:0000256" key="1">
    <source>
        <dbReference type="SAM" id="MobiDB-lite"/>
    </source>
</evidence>
<feature type="region of interest" description="Disordered" evidence="1">
    <location>
        <begin position="322"/>
        <end position="345"/>
    </location>
</feature>
<evidence type="ECO:0000313" key="2">
    <source>
        <dbReference type="EMBL" id="KAK3675494.1"/>
    </source>
</evidence>
<feature type="region of interest" description="Disordered" evidence="1">
    <location>
        <begin position="239"/>
        <end position="271"/>
    </location>
</feature>
<feature type="compositionally biased region" description="Polar residues" evidence="1">
    <location>
        <begin position="1"/>
        <end position="15"/>
    </location>
</feature>
<feature type="region of interest" description="Disordered" evidence="1">
    <location>
        <begin position="534"/>
        <end position="559"/>
    </location>
</feature>
<protein>
    <submittedName>
        <fullName evidence="2">Uncharacterized protein</fullName>
    </submittedName>
</protein>
<dbReference type="Proteomes" id="UP001274830">
    <property type="component" value="Unassembled WGS sequence"/>
</dbReference>
<feature type="compositionally biased region" description="Low complexity" evidence="1">
    <location>
        <begin position="327"/>
        <end position="336"/>
    </location>
</feature>
<gene>
    <name evidence="2" type="ORF">LTR78_004577</name>
</gene>
<feature type="compositionally biased region" description="Polar residues" evidence="1">
    <location>
        <begin position="534"/>
        <end position="550"/>
    </location>
</feature>
<sequence length="598" mass="63574">MRPSKAQSTHSTVPVASSPLRHPIPPPPTNTTKIERDKPFKSKASVPKDSPADSRYNGAWWNPFSRTNNTAAIKSTIKQAAAGSKPSAAVAKAPAGQPSIDNGIKERKLFVPRHAGRDARLSIPISNRGDLSKIHTNIAASKRLLADRLEEEKSVRRETLLRHNTNGVAWDGGFSPTHLSGYAGGGWAPGEYLRAAREGILPGVAEEGQVGSSKDAVAAAAMAGLSLDYRDAMSVRSASSSSLSQYSTAPTTPEPKFAGRDSPIASASRARKSIHRQSLGFVTEQAIKQAYLEGFKHGTDVAPHAVAGGIDSYAQLTASRRNPMGMQQQQQQQQQQDSMRTNGRPHSMAFEQTLPMVGYEGKGKGRATEDDIGMADAAAGLPAGRPKSMIAPMPLRIAEPRQMKRSPMTDSLATSDCTHRTAVGVAGDVAGTKPTSGPTYALSSTSSDPRSSISKSATEPSPPESEIGGSVATTETAHLVTPDTPLSVAAEVESKTIGPGSAMLEDVAVEFPRPNNIATVKPATIADIVHGASYTKNPEPQVEGKNSYNANPDEPGDAELAQEYESRYELESEYDWSDVEAWLQASAISVTPSRPRLW</sequence>
<dbReference type="AlphaFoldDB" id="A0AAE0WPP8"/>
<accession>A0AAE0WPP8</accession>
<name>A0AAE0WPP8_9PEZI</name>